<accession>A0ACB8REI6</accession>
<reference evidence="1" key="2">
    <citation type="journal article" date="2022" name="New Phytol.">
        <title>Evolutionary transition to the ectomycorrhizal habit in the genomes of a hyperdiverse lineage of mushroom-forming fungi.</title>
        <authorList>
            <person name="Looney B."/>
            <person name="Miyauchi S."/>
            <person name="Morin E."/>
            <person name="Drula E."/>
            <person name="Courty P.E."/>
            <person name="Kohler A."/>
            <person name="Kuo A."/>
            <person name="LaButti K."/>
            <person name="Pangilinan J."/>
            <person name="Lipzen A."/>
            <person name="Riley R."/>
            <person name="Andreopoulos W."/>
            <person name="He G."/>
            <person name="Johnson J."/>
            <person name="Nolan M."/>
            <person name="Tritt A."/>
            <person name="Barry K.W."/>
            <person name="Grigoriev I.V."/>
            <person name="Nagy L.G."/>
            <person name="Hibbett D."/>
            <person name="Henrissat B."/>
            <person name="Matheny P.B."/>
            <person name="Labbe J."/>
            <person name="Martin F.M."/>
        </authorList>
    </citation>
    <scope>NUCLEOTIDE SEQUENCE</scope>
    <source>
        <strain evidence="1">FP105234-sp</strain>
    </source>
</reference>
<evidence type="ECO:0000313" key="2">
    <source>
        <dbReference type="Proteomes" id="UP000814033"/>
    </source>
</evidence>
<name>A0ACB8REI6_9AGAM</name>
<protein>
    <submittedName>
        <fullName evidence="1">Uncharacterized protein</fullName>
    </submittedName>
</protein>
<organism evidence="1 2">
    <name type="scientific">Auriscalpium vulgare</name>
    <dbReference type="NCBI Taxonomy" id="40419"/>
    <lineage>
        <taxon>Eukaryota</taxon>
        <taxon>Fungi</taxon>
        <taxon>Dikarya</taxon>
        <taxon>Basidiomycota</taxon>
        <taxon>Agaricomycotina</taxon>
        <taxon>Agaricomycetes</taxon>
        <taxon>Russulales</taxon>
        <taxon>Auriscalpiaceae</taxon>
        <taxon>Auriscalpium</taxon>
    </lineage>
</organism>
<sequence length="578" mass="64196">MAATPNAFWADALRSRLPDLARPLHPSLLSTGTDILYRADQEYRAIRNVLSSLACQRNQLVPVYRLAPETLAHIFSLCAQNAPHMSRRGGRVKLGWIQVTHVCRLWRDIALDCAGLWTDIFLHMGESWTKAMLERSKLATLHVSNQSSYFPLPMYVTRRQADDVRAQLFRIRGLDLHMVGAPIADMFTSSTPQLETLMLRGPGTHELSPYGHEPISLSTPFLGDDAPRLRVLDLRGLICIAWTSPVFNSLVSLSVKFSVEPDSIPPSRHLFYAALGRMGSLESLHFGGSLPRASAHASEALPVELRSVKNGYLCHPWRDAVDFVAHFRFCIQYKVSVELVLDEDETFTLANHHLLLPLLDVFLNKAPYSLPAFKMTGGGGDDSVLTLSADREGGPRAHLCFSWGENADLSHEDQLAFLEFLVNSLSFHHEAIEIDFDLVPFNEAAWHIVLSRPIAPYRVATTLLSGITLCRALAAAIGTTESPAQTSTDASAGYSKLRTLSLINVEFRRDDGEDNDVPQLLCDWLKHRAALGNPLSSLWLETCVYTDEDLASWKAASPETEFKELTRTTGRGSPDSSQ</sequence>
<keyword evidence="2" id="KW-1185">Reference proteome</keyword>
<reference evidence="1" key="1">
    <citation type="submission" date="2021-02" db="EMBL/GenBank/DDBJ databases">
        <authorList>
            <consortium name="DOE Joint Genome Institute"/>
            <person name="Ahrendt S."/>
            <person name="Looney B.P."/>
            <person name="Miyauchi S."/>
            <person name="Morin E."/>
            <person name="Drula E."/>
            <person name="Courty P.E."/>
            <person name="Chicoki N."/>
            <person name="Fauchery L."/>
            <person name="Kohler A."/>
            <person name="Kuo A."/>
            <person name="Labutti K."/>
            <person name="Pangilinan J."/>
            <person name="Lipzen A."/>
            <person name="Riley R."/>
            <person name="Andreopoulos W."/>
            <person name="He G."/>
            <person name="Johnson J."/>
            <person name="Barry K.W."/>
            <person name="Grigoriev I.V."/>
            <person name="Nagy L."/>
            <person name="Hibbett D."/>
            <person name="Henrissat B."/>
            <person name="Matheny P.B."/>
            <person name="Labbe J."/>
            <person name="Martin F."/>
        </authorList>
    </citation>
    <scope>NUCLEOTIDE SEQUENCE</scope>
    <source>
        <strain evidence="1">FP105234-sp</strain>
    </source>
</reference>
<evidence type="ECO:0000313" key="1">
    <source>
        <dbReference type="EMBL" id="KAI0042425.1"/>
    </source>
</evidence>
<gene>
    <name evidence="1" type="ORF">FA95DRAFT_1682568</name>
</gene>
<dbReference type="EMBL" id="MU276067">
    <property type="protein sequence ID" value="KAI0042425.1"/>
    <property type="molecule type" value="Genomic_DNA"/>
</dbReference>
<comment type="caution">
    <text evidence="1">The sequence shown here is derived from an EMBL/GenBank/DDBJ whole genome shotgun (WGS) entry which is preliminary data.</text>
</comment>
<dbReference type="Proteomes" id="UP000814033">
    <property type="component" value="Unassembled WGS sequence"/>
</dbReference>
<proteinExistence type="predicted"/>